<organism evidence="1 2">
    <name type="scientific">Bacillus kandeliae</name>
    <dbReference type="NCBI Taxonomy" id="3129297"/>
    <lineage>
        <taxon>Bacteria</taxon>
        <taxon>Bacillati</taxon>
        <taxon>Bacillota</taxon>
        <taxon>Bacilli</taxon>
        <taxon>Bacillales</taxon>
        <taxon>Bacillaceae</taxon>
        <taxon>Bacillus</taxon>
    </lineage>
</organism>
<dbReference type="EMBL" id="CP147404">
    <property type="protein sequence ID" value="WXB91513.1"/>
    <property type="molecule type" value="Genomic_DNA"/>
</dbReference>
<accession>A0ABZ2N1D3</accession>
<evidence type="ECO:0000313" key="1">
    <source>
        <dbReference type="EMBL" id="WXB91513.1"/>
    </source>
</evidence>
<sequence length="106" mass="12740">MDLSSILEWYKEEEGRQQIKRFMNERETTFKCYHGLYVCTKCHYLLNNAYLYMKSETRTFTNSYDCLRCNSRMPTKPLLDDVKSGVLDCPDCKQEKLAVTFYMDWD</sequence>
<name>A0ABZ2N1D3_9BACI</name>
<reference evidence="1 2" key="1">
    <citation type="submission" date="2024-02" db="EMBL/GenBank/DDBJ databases">
        <title>Seven novel Bacillus-like species.</title>
        <authorList>
            <person name="Liu G."/>
        </authorList>
    </citation>
    <scope>NUCLEOTIDE SEQUENCE [LARGE SCALE GENOMIC DNA]</scope>
    <source>
        <strain evidence="1 2">FJAT-52991</strain>
    </source>
</reference>
<dbReference type="Proteomes" id="UP001387364">
    <property type="component" value="Chromosome"/>
</dbReference>
<protein>
    <submittedName>
        <fullName evidence="1">Uncharacterized protein</fullName>
    </submittedName>
</protein>
<keyword evidence="2" id="KW-1185">Reference proteome</keyword>
<proteinExistence type="predicted"/>
<evidence type="ECO:0000313" key="2">
    <source>
        <dbReference type="Proteomes" id="UP001387364"/>
    </source>
</evidence>
<gene>
    <name evidence="1" type="ORF">WDJ61_09470</name>
</gene>
<dbReference type="RefSeq" id="WP_338749071.1">
    <property type="nucleotide sequence ID" value="NZ_CP147404.1"/>
</dbReference>